<organism evidence="3 4">
    <name type="scientific">Oikopleura dioica</name>
    <name type="common">Tunicate</name>
    <dbReference type="NCBI Taxonomy" id="34765"/>
    <lineage>
        <taxon>Eukaryota</taxon>
        <taxon>Metazoa</taxon>
        <taxon>Chordata</taxon>
        <taxon>Tunicata</taxon>
        <taxon>Appendicularia</taxon>
        <taxon>Copelata</taxon>
        <taxon>Oikopleuridae</taxon>
        <taxon>Oikopleura</taxon>
    </lineage>
</organism>
<feature type="region of interest" description="Disordered" evidence="1">
    <location>
        <begin position="82"/>
        <end position="149"/>
    </location>
</feature>
<dbReference type="EMBL" id="OU015569">
    <property type="protein sequence ID" value="CAG5096008.1"/>
    <property type="molecule type" value="Genomic_DNA"/>
</dbReference>
<dbReference type="InterPro" id="IPR009027">
    <property type="entry name" value="Ribosomal_bL9/RNase_H1_N"/>
</dbReference>
<evidence type="ECO:0000313" key="3">
    <source>
        <dbReference type="EMBL" id="CAG5096008.1"/>
    </source>
</evidence>
<dbReference type="Gene3D" id="3.40.970.10">
    <property type="entry name" value="Ribonuclease H1, N-terminal domain"/>
    <property type="match status" value="1"/>
</dbReference>
<dbReference type="Proteomes" id="UP001158576">
    <property type="component" value="Chromosome XSR"/>
</dbReference>
<protein>
    <submittedName>
        <fullName evidence="3">Oidioi.mRNA.OKI2018_I69.XSR.g14436.t1.cds</fullName>
    </submittedName>
</protein>
<feature type="compositionally biased region" description="Basic and acidic residues" evidence="1">
    <location>
        <begin position="82"/>
        <end position="101"/>
    </location>
</feature>
<dbReference type="SUPFAM" id="SSF55658">
    <property type="entry name" value="L9 N-domain-like"/>
    <property type="match status" value="1"/>
</dbReference>
<evidence type="ECO:0000256" key="1">
    <source>
        <dbReference type="SAM" id="MobiDB-lite"/>
    </source>
</evidence>
<dbReference type="Pfam" id="PF01693">
    <property type="entry name" value="Cauli_VI"/>
    <property type="match status" value="1"/>
</dbReference>
<dbReference type="InterPro" id="IPR037056">
    <property type="entry name" value="RNase_H1_N_sf"/>
</dbReference>
<evidence type="ECO:0000313" key="4">
    <source>
        <dbReference type="Proteomes" id="UP001158576"/>
    </source>
</evidence>
<evidence type="ECO:0000259" key="2">
    <source>
        <dbReference type="Pfam" id="PF01693"/>
    </source>
</evidence>
<dbReference type="InterPro" id="IPR011320">
    <property type="entry name" value="RNase_H1_N"/>
</dbReference>
<feature type="compositionally biased region" description="Polar residues" evidence="1">
    <location>
        <begin position="104"/>
        <end position="113"/>
    </location>
</feature>
<feature type="domain" description="Ribonuclease H1 N-terminal" evidence="2">
    <location>
        <begin position="11"/>
        <end position="53"/>
    </location>
</feature>
<keyword evidence="4" id="KW-1185">Reference proteome</keyword>
<name>A0ABN7SEQ6_OIKDI</name>
<feature type="compositionally biased region" description="Polar residues" evidence="1">
    <location>
        <begin position="129"/>
        <end position="142"/>
    </location>
</feature>
<proteinExistence type="predicted"/>
<gene>
    <name evidence="3" type="ORF">OKIOD_LOCUS5994</name>
</gene>
<reference evidence="3 4" key="1">
    <citation type="submission" date="2021-04" db="EMBL/GenBank/DDBJ databases">
        <authorList>
            <person name="Bliznina A."/>
        </authorList>
    </citation>
    <scope>NUCLEOTIDE SEQUENCE [LARGE SCALE GENOMIC DNA]</scope>
</reference>
<sequence>MTINRPLKFFYYAVAVGRNPGIYHSQKCLMKEVEGFEGAVYAKLPTSKDAIAFINQHHKKPNRYYTNSKFLTNPYRKLIDGKNAPEMKEQVKKSSPAEKAVKTPTPQKSSAPTAAQKLAKVFEDEKKAQSSAPVTQTASSTAKPRFIWK</sequence>
<accession>A0ABN7SEQ6</accession>